<name>A0ABU2NFD4_9PSEU</name>
<protein>
    <submittedName>
        <fullName evidence="2">Uncharacterized protein</fullName>
    </submittedName>
</protein>
<keyword evidence="3" id="KW-1185">Reference proteome</keyword>
<sequence length="47" mass="5267">MTVTDDTFDVQFRDALGATDYGVGDPGMWADRLHPKRDRCEQGDGHL</sequence>
<proteinExistence type="predicted"/>
<dbReference type="EMBL" id="JAVREJ010000017">
    <property type="protein sequence ID" value="MDT0352168.1"/>
    <property type="molecule type" value="Genomic_DNA"/>
</dbReference>
<evidence type="ECO:0000313" key="3">
    <source>
        <dbReference type="Proteomes" id="UP001183202"/>
    </source>
</evidence>
<accession>A0ABU2NFD4</accession>
<feature type="region of interest" description="Disordered" evidence="1">
    <location>
        <begin position="24"/>
        <end position="47"/>
    </location>
</feature>
<reference evidence="3" key="1">
    <citation type="submission" date="2023-07" db="EMBL/GenBank/DDBJ databases">
        <title>30 novel species of actinomycetes from the DSMZ collection.</title>
        <authorList>
            <person name="Nouioui I."/>
        </authorList>
    </citation>
    <scope>NUCLEOTIDE SEQUENCE [LARGE SCALE GENOMIC DNA]</scope>
    <source>
        <strain evidence="3">DSM 45834</strain>
    </source>
</reference>
<comment type="caution">
    <text evidence="2">The sequence shown here is derived from an EMBL/GenBank/DDBJ whole genome shotgun (WGS) entry which is preliminary data.</text>
</comment>
<dbReference type="Proteomes" id="UP001183202">
    <property type="component" value="Unassembled WGS sequence"/>
</dbReference>
<evidence type="ECO:0000313" key="2">
    <source>
        <dbReference type="EMBL" id="MDT0352168.1"/>
    </source>
</evidence>
<evidence type="ECO:0000256" key="1">
    <source>
        <dbReference type="SAM" id="MobiDB-lite"/>
    </source>
</evidence>
<dbReference type="RefSeq" id="WP_311558678.1">
    <property type="nucleotide sequence ID" value="NZ_JAVREJ010000017.1"/>
</dbReference>
<feature type="compositionally biased region" description="Basic and acidic residues" evidence="1">
    <location>
        <begin position="38"/>
        <end position="47"/>
    </location>
</feature>
<gene>
    <name evidence="2" type="ORF">RM445_21800</name>
</gene>
<organism evidence="2 3">
    <name type="scientific">Pseudonocardia charpentierae</name>
    <dbReference type="NCBI Taxonomy" id="3075545"/>
    <lineage>
        <taxon>Bacteria</taxon>
        <taxon>Bacillati</taxon>
        <taxon>Actinomycetota</taxon>
        <taxon>Actinomycetes</taxon>
        <taxon>Pseudonocardiales</taxon>
        <taxon>Pseudonocardiaceae</taxon>
        <taxon>Pseudonocardia</taxon>
    </lineage>
</organism>